<reference evidence="2 3" key="1">
    <citation type="submission" date="2023-06" db="EMBL/GenBank/DDBJ databases">
        <title>Sporosarcina sp. nov., isolated from Korean traditional fermented seafood 'Jeotgal'.</title>
        <authorList>
            <person name="Yang A.I."/>
            <person name="Shin N.-R."/>
        </authorList>
    </citation>
    <scope>NUCLEOTIDE SEQUENCE [LARGE SCALE GENOMIC DNA]</scope>
    <source>
        <strain evidence="2 3">KCTC13119</strain>
    </source>
</reference>
<name>A0ABU4G592_9BACL</name>
<dbReference type="InterPro" id="IPR016977">
    <property type="entry name" value="ComGF"/>
</dbReference>
<protein>
    <submittedName>
        <fullName evidence="2">Competence type IV pilus minor pilin ComGF</fullName>
    </submittedName>
</protein>
<dbReference type="Proteomes" id="UP001282284">
    <property type="component" value="Unassembled WGS sequence"/>
</dbReference>
<dbReference type="Pfam" id="PF15980">
    <property type="entry name" value="ComGF"/>
    <property type="match status" value="1"/>
</dbReference>
<proteinExistence type="predicted"/>
<feature type="transmembrane region" description="Helical" evidence="1">
    <location>
        <begin position="20"/>
        <end position="38"/>
    </location>
</feature>
<organism evidence="2 3">
    <name type="scientific">Sporosarcina saromensis</name>
    <dbReference type="NCBI Taxonomy" id="359365"/>
    <lineage>
        <taxon>Bacteria</taxon>
        <taxon>Bacillati</taxon>
        <taxon>Bacillota</taxon>
        <taxon>Bacilli</taxon>
        <taxon>Bacillales</taxon>
        <taxon>Caryophanaceae</taxon>
        <taxon>Sporosarcina</taxon>
    </lineage>
</organism>
<sequence>MFRWLTLRQESGYSLIESIFQLVIFCIFVHFIVLFFLWKTPVESKMADYYATEWELFAIELQEMLAGVSTFNVMVGDRDIVFKTNRGDIEIGQRGAVVRKTLNQQGYVPMYTNVAQVIFTRHGEELHMEVTMLDGRIRERRFAIGLRQE</sequence>
<keyword evidence="1" id="KW-0472">Membrane</keyword>
<dbReference type="EMBL" id="JAUBDI010000002">
    <property type="protein sequence ID" value="MDW0112144.1"/>
    <property type="molecule type" value="Genomic_DNA"/>
</dbReference>
<dbReference type="NCBIfam" id="NF041002">
    <property type="entry name" value="pilin_ComGF"/>
    <property type="match status" value="1"/>
</dbReference>
<accession>A0ABU4G592</accession>
<gene>
    <name evidence="2" type="primary">comGF</name>
    <name evidence="2" type="ORF">QT711_03035</name>
</gene>
<evidence type="ECO:0000313" key="3">
    <source>
        <dbReference type="Proteomes" id="UP001282284"/>
    </source>
</evidence>
<comment type="caution">
    <text evidence="2">The sequence shown here is derived from an EMBL/GenBank/DDBJ whole genome shotgun (WGS) entry which is preliminary data.</text>
</comment>
<keyword evidence="3" id="KW-1185">Reference proteome</keyword>
<evidence type="ECO:0000313" key="2">
    <source>
        <dbReference type="EMBL" id="MDW0112144.1"/>
    </source>
</evidence>
<dbReference type="RefSeq" id="WP_317942040.1">
    <property type="nucleotide sequence ID" value="NZ_JAUBDI010000002.1"/>
</dbReference>
<keyword evidence="1" id="KW-0812">Transmembrane</keyword>
<keyword evidence="1" id="KW-1133">Transmembrane helix</keyword>
<evidence type="ECO:0000256" key="1">
    <source>
        <dbReference type="SAM" id="Phobius"/>
    </source>
</evidence>